<evidence type="ECO:0000313" key="3">
    <source>
        <dbReference type="Proteomes" id="UP000503540"/>
    </source>
</evidence>
<proteinExistence type="predicted"/>
<keyword evidence="3" id="KW-1185">Reference proteome</keyword>
<feature type="transmembrane region" description="Helical" evidence="1">
    <location>
        <begin position="70"/>
        <end position="90"/>
    </location>
</feature>
<dbReference type="EMBL" id="CP046172">
    <property type="protein sequence ID" value="QIS10844.1"/>
    <property type="molecule type" value="Genomic_DNA"/>
</dbReference>
<feature type="transmembrane region" description="Helical" evidence="1">
    <location>
        <begin position="33"/>
        <end position="50"/>
    </location>
</feature>
<organism evidence="2 3">
    <name type="scientific">Nocardia arthritidis</name>
    <dbReference type="NCBI Taxonomy" id="228602"/>
    <lineage>
        <taxon>Bacteria</taxon>
        <taxon>Bacillati</taxon>
        <taxon>Actinomycetota</taxon>
        <taxon>Actinomycetes</taxon>
        <taxon>Mycobacteriales</taxon>
        <taxon>Nocardiaceae</taxon>
        <taxon>Nocardia</taxon>
    </lineage>
</organism>
<keyword evidence="1" id="KW-0812">Transmembrane</keyword>
<feature type="transmembrane region" description="Helical" evidence="1">
    <location>
        <begin position="147"/>
        <end position="164"/>
    </location>
</feature>
<dbReference type="KEGG" id="nah:F5544_14800"/>
<name>A0A6G9YCF6_9NOCA</name>
<sequence length="173" mass="17838">MGSRRTGSLIGAIAGLIFIVVNAGPLGGAVAAVVRVLGVAGFGAAIWYIMRRPADDARRPDRRALRIYWLAVAAEVLAIVVGAQVLARGFHQADLTVLWVVFVVGVHFLPFAATFGAPLFRWLAWSLIVLAIAGAGLSAVLSTAPSWTGVAAGVVLLGFAVAGARRGGTAPAR</sequence>
<feature type="transmembrane region" description="Helical" evidence="1">
    <location>
        <begin position="96"/>
        <end position="115"/>
    </location>
</feature>
<dbReference type="Proteomes" id="UP000503540">
    <property type="component" value="Chromosome"/>
</dbReference>
<evidence type="ECO:0000313" key="2">
    <source>
        <dbReference type="EMBL" id="QIS10844.1"/>
    </source>
</evidence>
<feature type="transmembrane region" description="Helical" evidence="1">
    <location>
        <begin position="122"/>
        <end position="141"/>
    </location>
</feature>
<dbReference type="RefSeq" id="WP_167473755.1">
    <property type="nucleotide sequence ID" value="NZ_CP046172.1"/>
</dbReference>
<reference evidence="2 3" key="1">
    <citation type="journal article" date="2019" name="ACS Chem. Biol.">
        <title>Identification and Mobilization of a Cryptic Antibiotic Biosynthesis Gene Locus from a Human-Pathogenic Nocardia Isolate.</title>
        <authorList>
            <person name="Herisse M."/>
            <person name="Ishida K."/>
            <person name="Porter J.L."/>
            <person name="Howden B."/>
            <person name="Hertweck C."/>
            <person name="Stinear T.P."/>
            <person name="Pidot S.J."/>
        </authorList>
    </citation>
    <scope>NUCLEOTIDE SEQUENCE [LARGE SCALE GENOMIC DNA]</scope>
    <source>
        <strain evidence="2 3">AUSMDU00012717</strain>
    </source>
</reference>
<keyword evidence="1" id="KW-0472">Membrane</keyword>
<dbReference type="AlphaFoldDB" id="A0A6G9YCF6"/>
<keyword evidence="1" id="KW-1133">Transmembrane helix</keyword>
<evidence type="ECO:0000256" key="1">
    <source>
        <dbReference type="SAM" id="Phobius"/>
    </source>
</evidence>
<protein>
    <submittedName>
        <fullName evidence="2">Uncharacterized protein</fullName>
    </submittedName>
</protein>
<gene>
    <name evidence="2" type="ORF">F5544_14800</name>
</gene>
<accession>A0A6G9YCF6</accession>